<evidence type="ECO:0000313" key="2">
    <source>
        <dbReference type="Proteomes" id="UP000573327"/>
    </source>
</evidence>
<evidence type="ECO:0000313" key="1">
    <source>
        <dbReference type="EMBL" id="MBB4951004.1"/>
    </source>
</evidence>
<keyword evidence="2" id="KW-1185">Reference proteome</keyword>
<reference evidence="1 2" key="1">
    <citation type="submission" date="2020-08" db="EMBL/GenBank/DDBJ databases">
        <title>Sequencing the genomes of 1000 actinobacteria strains.</title>
        <authorList>
            <person name="Klenk H.-P."/>
        </authorList>
    </citation>
    <scope>NUCLEOTIDE SEQUENCE [LARGE SCALE GENOMIC DNA]</scope>
    <source>
        <strain evidence="1 2">DSM 44786</strain>
    </source>
</reference>
<dbReference type="AlphaFoldDB" id="A0A7W7SIB1"/>
<protein>
    <submittedName>
        <fullName evidence="1">Uncharacterized protein</fullName>
    </submittedName>
</protein>
<dbReference type="EMBL" id="JACHJR010000001">
    <property type="protein sequence ID" value="MBB4951004.1"/>
    <property type="molecule type" value="Genomic_DNA"/>
</dbReference>
<comment type="caution">
    <text evidence="1">The sequence shown here is derived from an EMBL/GenBank/DDBJ whole genome shotgun (WGS) entry which is preliminary data.</text>
</comment>
<sequence>MESLTKRHLAAPQLCWSSNAGRVATAPTTSRSAAVLAGSITGLRPLG</sequence>
<organism evidence="1 2">
    <name type="scientific">Kitasatospora gansuensis</name>
    <dbReference type="NCBI Taxonomy" id="258050"/>
    <lineage>
        <taxon>Bacteria</taxon>
        <taxon>Bacillati</taxon>
        <taxon>Actinomycetota</taxon>
        <taxon>Actinomycetes</taxon>
        <taxon>Kitasatosporales</taxon>
        <taxon>Streptomycetaceae</taxon>
        <taxon>Kitasatospora</taxon>
    </lineage>
</organism>
<accession>A0A7W7SIB1</accession>
<name>A0A7W7SIB1_9ACTN</name>
<dbReference type="Proteomes" id="UP000573327">
    <property type="component" value="Unassembled WGS sequence"/>
</dbReference>
<gene>
    <name evidence="1" type="ORF">F4556_006539</name>
</gene>
<proteinExistence type="predicted"/>